<sequence>MYLRDEMYQNYFKNHNKLQFHKNKEYDYIDILFYGSCAIVFFAICEKIHPKQYRSSLTENDFNDYPYHGF</sequence>
<dbReference type="EMBL" id="KM982402">
    <property type="protein sequence ID" value="AKI80635.1"/>
    <property type="molecule type" value="Genomic_DNA"/>
</dbReference>
<evidence type="ECO:0000256" key="1">
    <source>
        <dbReference type="SAM" id="Phobius"/>
    </source>
</evidence>
<protein>
    <submittedName>
        <fullName evidence="2">Uncharacterized protein</fullName>
    </submittedName>
</protein>
<evidence type="ECO:0000313" key="2">
    <source>
        <dbReference type="EMBL" id="AKI80635.1"/>
    </source>
</evidence>
<keyword evidence="3" id="KW-1185">Reference proteome</keyword>
<dbReference type="Proteomes" id="UP000240461">
    <property type="component" value="Segment"/>
</dbReference>
<keyword evidence="1" id="KW-1133">Transmembrane helix</keyword>
<keyword evidence="1" id="KW-0812">Transmembrane</keyword>
<reference evidence="2 3" key="1">
    <citation type="submission" date="2014-10" db="EMBL/GenBank/DDBJ databases">
        <title>Pan-genome analysis of Brazilian lineage A amoebal mimiviruses.</title>
        <authorList>
            <person name="Assis F.L."/>
            <person name="Abrahao J.S."/>
            <person name="Kroon E.G."/>
            <person name="Dornas F.P."/>
            <person name="Andrade K.R."/>
            <person name="Borato P.V.M."/>
            <person name="Pilotto M.R."/>
            <person name="Benamar S."/>
            <person name="LaScola B."/>
            <person name="Colson P."/>
        </authorList>
    </citation>
    <scope>NUCLEOTIDE SEQUENCE [LARGE SCALE GENOMIC DNA]</scope>
    <source>
        <strain evidence="2 3">Kroon</strain>
    </source>
</reference>
<evidence type="ECO:0000313" key="3">
    <source>
        <dbReference type="Proteomes" id="UP000240461"/>
    </source>
</evidence>
<dbReference type="KEGG" id="vg:80514433"/>
<organism evidence="2 3">
    <name type="scientific">Acanthamoeba polyphaga mimivirus Kroon</name>
    <dbReference type="NCBI Taxonomy" id="3069720"/>
    <lineage>
        <taxon>Viruses</taxon>
        <taxon>Varidnaviria</taxon>
        <taxon>Bamfordvirae</taxon>
        <taxon>Nucleocytoviricota</taxon>
        <taxon>Megaviricetes</taxon>
        <taxon>Imitervirales</taxon>
        <taxon>Mimiviridae</taxon>
        <taxon>Megamimivirinae</taxon>
        <taxon>Mimivirus</taxon>
        <taxon>Mimivirus lagoaense</taxon>
    </lineage>
</organism>
<name>A0A0G2Y494_9VIRU</name>
<accession>A0A0G2Y494</accession>
<keyword evidence="1" id="KW-0472">Membrane</keyword>
<feature type="transmembrane region" description="Helical" evidence="1">
    <location>
        <begin position="28"/>
        <end position="45"/>
    </location>
</feature>
<proteinExistence type="predicted"/>